<organism evidence="1 2">
    <name type="scientific">Reticulomyxa filosa</name>
    <dbReference type="NCBI Taxonomy" id="46433"/>
    <lineage>
        <taxon>Eukaryota</taxon>
        <taxon>Sar</taxon>
        <taxon>Rhizaria</taxon>
        <taxon>Retaria</taxon>
        <taxon>Foraminifera</taxon>
        <taxon>Monothalamids</taxon>
        <taxon>Reticulomyxidae</taxon>
        <taxon>Reticulomyxa</taxon>
    </lineage>
</organism>
<dbReference type="Proteomes" id="UP000023152">
    <property type="component" value="Unassembled WGS sequence"/>
</dbReference>
<evidence type="ECO:0000313" key="1">
    <source>
        <dbReference type="EMBL" id="ETO10580.1"/>
    </source>
</evidence>
<gene>
    <name evidence="1" type="ORF">RFI_26797</name>
</gene>
<sequence length="97" mass="11357">MLVTPKSRNAKKQTQSKLTKTKFVNIQRAKAQTQTMSRFGVEFAQTWRNGIFHSTHLLFSHYIQNSFCLIVLELQVESYESGDWILFTYVIQKLLTL</sequence>
<comment type="caution">
    <text evidence="1">The sequence shown here is derived from an EMBL/GenBank/DDBJ whole genome shotgun (WGS) entry which is preliminary data.</text>
</comment>
<protein>
    <submittedName>
        <fullName evidence="1">Uncharacterized protein</fullName>
    </submittedName>
</protein>
<evidence type="ECO:0000313" key="2">
    <source>
        <dbReference type="Proteomes" id="UP000023152"/>
    </source>
</evidence>
<dbReference type="EMBL" id="ASPP01023378">
    <property type="protein sequence ID" value="ETO10580.1"/>
    <property type="molecule type" value="Genomic_DNA"/>
</dbReference>
<dbReference type="AlphaFoldDB" id="X6MC02"/>
<proteinExistence type="predicted"/>
<keyword evidence="2" id="KW-1185">Reference proteome</keyword>
<accession>X6MC02</accession>
<reference evidence="1 2" key="1">
    <citation type="journal article" date="2013" name="Curr. Biol.">
        <title>The Genome of the Foraminiferan Reticulomyxa filosa.</title>
        <authorList>
            <person name="Glockner G."/>
            <person name="Hulsmann N."/>
            <person name="Schleicher M."/>
            <person name="Noegel A.A."/>
            <person name="Eichinger L."/>
            <person name="Gallinger C."/>
            <person name="Pawlowski J."/>
            <person name="Sierra R."/>
            <person name="Euteneuer U."/>
            <person name="Pillet L."/>
            <person name="Moustafa A."/>
            <person name="Platzer M."/>
            <person name="Groth M."/>
            <person name="Szafranski K."/>
            <person name="Schliwa M."/>
        </authorList>
    </citation>
    <scope>NUCLEOTIDE SEQUENCE [LARGE SCALE GENOMIC DNA]</scope>
</reference>
<name>X6MC02_RETFI</name>